<organism evidence="14 15">
    <name type="scientific">Danionella cerebrum</name>
    <dbReference type="NCBI Taxonomy" id="2873325"/>
    <lineage>
        <taxon>Eukaryota</taxon>
        <taxon>Metazoa</taxon>
        <taxon>Chordata</taxon>
        <taxon>Craniata</taxon>
        <taxon>Vertebrata</taxon>
        <taxon>Euteleostomi</taxon>
        <taxon>Actinopterygii</taxon>
        <taxon>Neopterygii</taxon>
        <taxon>Teleostei</taxon>
        <taxon>Ostariophysi</taxon>
        <taxon>Cypriniformes</taxon>
        <taxon>Danionidae</taxon>
        <taxon>Danioninae</taxon>
        <taxon>Danionella</taxon>
    </lineage>
</organism>
<evidence type="ECO:0000256" key="2">
    <source>
        <dbReference type="ARBA" id="ARBA00004629"/>
    </source>
</evidence>
<comment type="caution">
    <text evidence="14">The sequence shown here is derived from an EMBL/GenBank/DDBJ whole genome shotgun (WGS) entry which is preliminary data.</text>
</comment>
<keyword evidence="10" id="KW-0131">Cell cycle</keyword>
<keyword evidence="4" id="KW-0158">Chromosome</keyword>
<reference evidence="14 15" key="1">
    <citation type="journal article" date="2019" name="Sci. Data">
        <title>Hybrid genome assembly and annotation of Danionella translucida.</title>
        <authorList>
            <person name="Kadobianskyi M."/>
            <person name="Schulze L."/>
            <person name="Schuelke M."/>
            <person name="Judkewitz B."/>
        </authorList>
    </citation>
    <scope>NUCLEOTIDE SEQUENCE [LARGE SCALE GENOMIC DNA]</scope>
    <source>
        <strain evidence="14 15">Bolton</strain>
    </source>
</reference>
<dbReference type="GO" id="GO:0007052">
    <property type="term" value="P:mitotic spindle organization"/>
    <property type="evidence" value="ECO:0007669"/>
    <property type="project" value="TreeGrafter"/>
</dbReference>
<proteinExistence type="inferred from homology"/>
<feature type="non-terminal residue" evidence="14">
    <location>
        <position position="1"/>
    </location>
</feature>
<gene>
    <name evidence="14" type="ORF">DNTS_008288</name>
</gene>
<evidence type="ECO:0000256" key="12">
    <source>
        <dbReference type="SAM" id="Coils"/>
    </source>
</evidence>
<dbReference type="GO" id="GO:0044877">
    <property type="term" value="F:protein-containing complex binding"/>
    <property type="evidence" value="ECO:0007669"/>
    <property type="project" value="TreeGrafter"/>
</dbReference>
<dbReference type="EMBL" id="SRMA01025209">
    <property type="protein sequence ID" value="TRY97795.1"/>
    <property type="molecule type" value="Genomic_DNA"/>
</dbReference>
<keyword evidence="6" id="KW-0498">Mitosis</keyword>
<keyword evidence="7" id="KW-0995">Kinetochore</keyword>
<accession>A0A553R6K4</accession>
<dbReference type="PANTHER" id="PTHR21650">
    <property type="entry name" value="MEMBRALIN/KINETOCHORE PROTEIN NUF2"/>
    <property type="match status" value="1"/>
</dbReference>
<keyword evidence="9" id="KW-0539">Nucleus</keyword>
<evidence type="ECO:0000256" key="3">
    <source>
        <dbReference type="ARBA" id="ARBA00005498"/>
    </source>
</evidence>
<comment type="subcellular location">
    <subcellularLocation>
        <location evidence="2">Chromosome</location>
        <location evidence="2">Centromere</location>
        <location evidence="2">Kinetochore</location>
    </subcellularLocation>
    <subcellularLocation>
        <location evidence="1">Nucleus</location>
    </subcellularLocation>
</comment>
<dbReference type="GO" id="GO:0045132">
    <property type="term" value="P:meiotic chromosome segregation"/>
    <property type="evidence" value="ECO:0007669"/>
    <property type="project" value="TreeGrafter"/>
</dbReference>
<evidence type="ECO:0000256" key="1">
    <source>
        <dbReference type="ARBA" id="ARBA00004123"/>
    </source>
</evidence>
<dbReference type="InterPro" id="IPR005549">
    <property type="entry name" value="Kinetochore_Nuf2_N"/>
</dbReference>
<evidence type="ECO:0000256" key="10">
    <source>
        <dbReference type="ARBA" id="ARBA00023306"/>
    </source>
</evidence>
<sequence>RAESLNLLRLTVKERRDIRLEPAAMTDNTYPVYKVDVIVQFFRTEVFLGQDAKHFTRADIVPNPKAMGIILYISFTSQLHAETIQRLYMRILQMVFGLRHECLYMMPFLENVQYPSIYEGVVPVLHVYNRMCQLLPLCHMYDFSLSDLLNPKSKRTISILSAIQNFLHFRKDRLKISSAHQQSFRTDLERLQTCTREIKEAEKKIEKLTTIPPEQQVEARELAAIMADLTATTKQLYNDTTSISEKVSLCKAEIAEITQKMAKKKEEVATEKEEISKLKCQVVESPKELKDAMERMKENLKNIKVSKHNLSNKPWTFAEALCSRLMSTGDPSRAEHADERVEELQIVVQCASQVEADAQLLLKQMQELQSSMCKSDQQREESIHLMAVFRSFQLRALQPVETPLLEVVEFVHSSLRPYRSLHTHLVTRTVNSFTVVIQVYLQPAFQCRPRNLVLQSVSADFKIQLLLKQVQTLGAMIESLEKELKSLCSDEAQLKRALALKYDKLSKQQIRRQKRKEAKEQHLRDVYARYDKVHQKREDFVKVIEDKNLATKQLKETTQTLREQCSRRTQKAQERYDTLLTTLELFNKRIESILEETNEAASKIKSHF</sequence>
<dbReference type="InterPro" id="IPR038275">
    <property type="entry name" value="Nuf2_N_sf"/>
</dbReference>
<evidence type="ECO:0000256" key="9">
    <source>
        <dbReference type="ARBA" id="ARBA00023242"/>
    </source>
</evidence>
<protein>
    <recommendedName>
        <fullName evidence="13">Kinetochore protein Nuf2 N-terminal domain-containing protein</fullName>
    </recommendedName>
</protein>
<keyword evidence="15" id="KW-1185">Reference proteome</keyword>
<evidence type="ECO:0000256" key="5">
    <source>
        <dbReference type="ARBA" id="ARBA00022618"/>
    </source>
</evidence>
<dbReference type="AlphaFoldDB" id="A0A553R6K4"/>
<keyword evidence="11" id="KW-0137">Centromere</keyword>
<dbReference type="GO" id="GO:0005634">
    <property type="term" value="C:nucleus"/>
    <property type="evidence" value="ECO:0007669"/>
    <property type="project" value="UniProtKB-SubCell"/>
</dbReference>
<name>A0A553R6K4_9TELE</name>
<dbReference type="Gene3D" id="1.10.418.60">
    <property type="entry name" value="Ncd80 complex, Nuf2 subunit"/>
    <property type="match status" value="1"/>
</dbReference>
<evidence type="ECO:0000256" key="11">
    <source>
        <dbReference type="ARBA" id="ARBA00023328"/>
    </source>
</evidence>
<evidence type="ECO:0000256" key="8">
    <source>
        <dbReference type="ARBA" id="ARBA00023054"/>
    </source>
</evidence>
<feature type="coiled-coil region" evidence="12">
    <location>
        <begin position="463"/>
        <end position="497"/>
    </location>
</feature>
<keyword evidence="8 12" id="KW-0175">Coiled coil</keyword>
<feature type="domain" description="Kinetochore protein Nuf2 N-terminal" evidence="13">
    <location>
        <begin position="55"/>
        <end position="183"/>
    </location>
</feature>
<dbReference type="GO" id="GO:0031262">
    <property type="term" value="C:Ndc80 complex"/>
    <property type="evidence" value="ECO:0007669"/>
    <property type="project" value="InterPro"/>
</dbReference>
<evidence type="ECO:0000256" key="7">
    <source>
        <dbReference type="ARBA" id="ARBA00022838"/>
    </source>
</evidence>
<comment type="similarity">
    <text evidence="3">Belongs to the NUF2 family.</text>
</comment>
<keyword evidence="5" id="KW-0132">Cell division</keyword>
<dbReference type="Pfam" id="PF03800">
    <property type="entry name" value="Nuf2"/>
    <property type="match status" value="1"/>
</dbReference>
<dbReference type="GO" id="GO:0051383">
    <property type="term" value="P:kinetochore organization"/>
    <property type="evidence" value="ECO:0007669"/>
    <property type="project" value="TreeGrafter"/>
</dbReference>
<evidence type="ECO:0000313" key="14">
    <source>
        <dbReference type="EMBL" id="TRY97795.1"/>
    </source>
</evidence>
<dbReference type="Proteomes" id="UP000316079">
    <property type="component" value="Unassembled WGS sequence"/>
</dbReference>
<evidence type="ECO:0000256" key="4">
    <source>
        <dbReference type="ARBA" id="ARBA00022454"/>
    </source>
</evidence>
<evidence type="ECO:0000259" key="13">
    <source>
        <dbReference type="Pfam" id="PF03800"/>
    </source>
</evidence>
<dbReference type="PANTHER" id="PTHR21650:SF2">
    <property type="entry name" value="KINETOCHORE PROTEIN NUF2"/>
    <property type="match status" value="1"/>
</dbReference>
<feature type="coiled-coil region" evidence="12">
    <location>
        <begin position="247"/>
        <end position="313"/>
    </location>
</feature>
<evidence type="ECO:0000256" key="6">
    <source>
        <dbReference type="ARBA" id="ARBA00022776"/>
    </source>
</evidence>
<dbReference type="GO" id="GO:0051315">
    <property type="term" value="P:attachment of mitotic spindle microtubules to kinetochore"/>
    <property type="evidence" value="ECO:0007669"/>
    <property type="project" value="TreeGrafter"/>
</dbReference>
<evidence type="ECO:0000313" key="15">
    <source>
        <dbReference type="Proteomes" id="UP000316079"/>
    </source>
</evidence>
<dbReference type="OrthoDB" id="8194677at2759"/>
<dbReference type="GO" id="GO:0051301">
    <property type="term" value="P:cell division"/>
    <property type="evidence" value="ECO:0007669"/>
    <property type="project" value="UniProtKB-KW"/>
</dbReference>